<evidence type="ECO:0008006" key="5">
    <source>
        <dbReference type="Google" id="ProtNLM"/>
    </source>
</evidence>
<reference evidence="3" key="2">
    <citation type="submission" date="2020-05" db="UniProtKB">
        <authorList>
            <consortium name="EnsemblMetazoa"/>
        </authorList>
    </citation>
    <scope>IDENTIFICATION</scope>
    <source>
        <strain evidence="3">MINIMUS1</strain>
    </source>
</reference>
<reference evidence="4" key="1">
    <citation type="submission" date="2013-03" db="EMBL/GenBank/DDBJ databases">
        <title>The Genome Sequence of Anopheles minimus MINIMUS1.</title>
        <authorList>
            <consortium name="The Broad Institute Genomics Platform"/>
            <person name="Neafsey D.E."/>
            <person name="Walton C."/>
            <person name="Walker B."/>
            <person name="Young S.K."/>
            <person name="Zeng Q."/>
            <person name="Gargeya S."/>
            <person name="Fitzgerald M."/>
            <person name="Haas B."/>
            <person name="Abouelleil A."/>
            <person name="Allen A.W."/>
            <person name="Alvarado L."/>
            <person name="Arachchi H.M."/>
            <person name="Berlin A.M."/>
            <person name="Chapman S.B."/>
            <person name="Gainer-Dewar J."/>
            <person name="Goldberg J."/>
            <person name="Griggs A."/>
            <person name="Gujja S."/>
            <person name="Hansen M."/>
            <person name="Howarth C."/>
            <person name="Imamovic A."/>
            <person name="Ireland A."/>
            <person name="Larimer J."/>
            <person name="McCowan C."/>
            <person name="Murphy C."/>
            <person name="Pearson M."/>
            <person name="Poon T.W."/>
            <person name="Priest M."/>
            <person name="Roberts A."/>
            <person name="Saif S."/>
            <person name="Shea T."/>
            <person name="Sisk P."/>
            <person name="Sykes S."/>
            <person name="Wortman J."/>
            <person name="Nusbaum C."/>
            <person name="Birren B."/>
        </authorList>
    </citation>
    <scope>NUCLEOTIDE SEQUENCE [LARGE SCALE GENOMIC DNA]</scope>
    <source>
        <strain evidence="4">MINIMUS1</strain>
    </source>
</reference>
<sequence>MKYAFTFVLIALFAAISITQAMPQPEEATPAPSDDTQTTGEAQNNDSDFIEMGGRAFPWKELIKGVVTVIKELLE</sequence>
<evidence type="ECO:0000256" key="1">
    <source>
        <dbReference type="SAM" id="MobiDB-lite"/>
    </source>
</evidence>
<dbReference type="VEuPathDB" id="VectorBase:AMIN010639"/>
<protein>
    <recommendedName>
        <fullName evidence="5">Salivary secreted peptide</fullName>
    </recommendedName>
</protein>
<dbReference type="AlphaFoldDB" id="A0A182WJT5"/>
<accession>A0A182WJT5</accession>
<evidence type="ECO:0000313" key="4">
    <source>
        <dbReference type="Proteomes" id="UP000075920"/>
    </source>
</evidence>
<keyword evidence="2" id="KW-0732">Signal</keyword>
<feature type="compositionally biased region" description="Polar residues" evidence="1">
    <location>
        <begin position="34"/>
        <end position="47"/>
    </location>
</feature>
<dbReference type="Proteomes" id="UP000075920">
    <property type="component" value="Unassembled WGS sequence"/>
</dbReference>
<feature type="region of interest" description="Disordered" evidence="1">
    <location>
        <begin position="23"/>
        <end position="48"/>
    </location>
</feature>
<organism evidence="3 4">
    <name type="scientific">Anopheles minimus</name>
    <dbReference type="NCBI Taxonomy" id="112268"/>
    <lineage>
        <taxon>Eukaryota</taxon>
        <taxon>Metazoa</taxon>
        <taxon>Ecdysozoa</taxon>
        <taxon>Arthropoda</taxon>
        <taxon>Hexapoda</taxon>
        <taxon>Insecta</taxon>
        <taxon>Pterygota</taxon>
        <taxon>Neoptera</taxon>
        <taxon>Endopterygota</taxon>
        <taxon>Diptera</taxon>
        <taxon>Nematocera</taxon>
        <taxon>Culicoidea</taxon>
        <taxon>Culicidae</taxon>
        <taxon>Anophelinae</taxon>
        <taxon>Anopheles</taxon>
    </lineage>
</organism>
<keyword evidence="4" id="KW-1185">Reference proteome</keyword>
<evidence type="ECO:0000256" key="2">
    <source>
        <dbReference type="SAM" id="SignalP"/>
    </source>
</evidence>
<dbReference type="EnsemblMetazoa" id="AMIN010639-RA">
    <property type="protein sequence ID" value="AMIN010639-PA"/>
    <property type="gene ID" value="AMIN010639"/>
</dbReference>
<feature type="signal peptide" evidence="2">
    <location>
        <begin position="1"/>
        <end position="21"/>
    </location>
</feature>
<evidence type="ECO:0000313" key="3">
    <source>
        <dbReference type="EnsemblMetazoa" id="AMIN010639-PA"/>
    </source>
</evidence>
<proteinExistence type="predicted"/>
<name>A0A182WJT5_9DIPT</name>
<feature type="chain" id="PRO_5008141469" description="Salivary secreted peptide" evidence="2">
    <location>
        <begin position="22"/>
        <end position="75"/>
    </location>
</feature>